<accession>A0A1I2GF41</accession>
<organism evidence="1 2">
    <name type="scientific">Paenibacillus catalpae</name>
    <dbReference type="NCBI Taxonomy" id="1045775"/>
    <lineage>
        <taxon>Bacteria</taxon>
        <taxon>Bacillati</taxon>
        <taxon>Bacillota</taxon>
        <taxon>Bacilli</taxon>
        <taxon>Bacillales</taxon>
        <taxon>Paenibacillaceae</taxon>
        <taxon>Paenibacillus</taxon>
    </lineage>
</organism>
<dbReference type="RefSeq" id="WP_091189339.1">
    <property type="nucleotide sequence ID" value="NZ_FOMT01000006.1"/>
</dbReference>
<keyword evidence="2" id="KW-1185">Reference proteome</keyword>
<dbReference type="InterPro" id="IPR014975">
    <property type="entry name" value="DUF1836"/>
</dbReference>
<dbReference type="EMBL" id="FOMT01000006">
    <property type="protein sequence ID" value="SFF16122.1"/>
    <property type="molecule type" value="Genomic_DNA"/>
</dbReference>
<reference evidence="2" key="1">
    <citation type="submission" date="2016-10" db="EMBL/GenBank/DDBJ databases">
        <authorList>
            <person name="Varghese N."/>
            <person name="Submissions S."/>
        </authorList>
    </citation>
    <scope>NUCLEOTIDE SEQUENCE [LARGE SCALE GENOMIC DNA]</scope>
    <source>
        <strain evidence="2">CGMCC 1.10784</strain>
    </source>
</reference>
<evidence type="ECO:0000313" key="2">
    <source>
        <dbReference type="Proteomes" id="UP000198855"/>
    </source>
</evidence>
<protein>
    <recommendedName>
        <fullName evidence="3">DUF1836 domain-containing protein</fullName>
    </recommendedName>
</protein>
<dbReference type="OrthoDB" id="2351599at2"/>
<name>A0A1I2GF41_9BACL</name>
<dbReference type="PANTHER" id="PTHR40056:SF1">
    <property type="entry name" value="DUF1836 DOMAIN-CONTAINING PROTEIN"/>
    <property type="match status" value="1"/>
</dbReference>
<dbReference type="AlphaFoldDB" id="A0A1I2GF41"/>
<proteinExistence type="predicted"/>
<evidence type="ECO:0008006" key="3">
    <source>
        <dbReference type="Google" id="ProtNLM"/>
    </source>
</evidence>
<dbReference type="Pfam" id="PF08876">
    <property type="entry name" value="DUF1836"/>
    <property type="match status" value="1"/>
</dbReference>
<dbReference type="PANTHER" id="PTHR40056">
    <property type="entry name" value="HYPOTHETICAL CYTOSOLIC PROTEIN"/>
    <property type="match status" value="1"/>
</dbReference>
<gene>
    <name evidence="1" type="ORF">SAMN05216378_5197</name>
</gene>
<evidence type="ECO:0000313" key="1">
    <source>
        <dbReference type="EMBL" id="SFF16122.1"/>
    </source>
</evidence>
<dbReference type="STRING" id="1045775.SAMN05216378_5197"/>
<dbReference type="Proteomes" id="UP000198855">
    <property type="component" value="Unassembled WGS sequence"/>
</dbReference>
<sequence>MEAFTLTRKEMADLLLALHGHSCCEPLQVLQQAWKKSHRDAYESGSSLPAFLSTELPPVLVKLIKGRVVKGFSLQEISALGGLIQFSQMSITSMQNWVKRDFKAFFDSPKIGKKYSLNQTALLFIIDDLKSSLDFGSIRKLFDRLFNTPEDETDDLIGPLELYASYTAMYEELAASGYRLLDMARPHSDARDREAIMEQMLHSASEPFLQILPKLSEEQTEALRHILFIAVISIRTSYFHSLAKRYCHATLFLNP</sequence>